<dbReference type="Gene3D" id="3.30.70.1290">
    <property type="entry name" value="Transposase IS200-like"/>
    <property type="match status" value="1"/>
</dbReference>
<dbReference type="SUPFAM" id="SSF143422">
    <property type="entry name" value="Transposase IS200-like"/>
    <property type="match status" value="1"/>
</dbReference>
<dbReference type="Proteomes" id="UP000199437">
    <property type="component" value="Unassembled WGS sequence"/>
</dbReference>
<dbReference type="PANTHER" id="PTHR34322:SF2">
    <property type="entry name" value="TRANSPOSASE IS200-LIKE DOMAIN-CONTAINING PROTEIN"/>
    <property type="match status" value="1"/>
</dbReference>
<feature type="domain" description="Transposase IS200-like" evidence="1">
    <location>
        <begin position="4"/>
        <end position="125"/>
    </location>
</feature>
<dbReference type="RefSeq" id="WP_090259013.1">
    <property type="nucleotide sequence ID" value="NZ_FOIR01000002.1"/>
</dbReference>
<dbReference type="GeneID" id="99987309"/>
<dbReference type="STRING" id="1267423.SAMN05216290_2615"/>
<dbReference type="GO" id="GO:0004803">
    <property type="term" value="F:transposase activity"/>
    <property type="evidence" value="ECO:0007669"/>
    <property type="project" value="InterPro"/>
</dbReference>
<dbReference type="EMBL" id="FOIR01000002">
    <property type="protein sequence ID" value="SEW30054.1"/>
    <property type="molecule type" value="Genomic_DNA"/>
</dbReference>
<gene>
    <name evidence="2" type="ORF">SAMN05216290_2615</name>
</gene>
<keyword evidence="3" id="KW-1185">Reference proteome</keyword>
<evidence type="ECO:0000313" key="2">
    <source>
        <dbReference type="EMBL" id="SEW30054.1"/>
    </source>
</evidence>
<dbReference type="InterPro" id="IPR002686">
    <property type="entry name" value="Transposase_17"/>
</dbReference>
<dbReference type="AlphaFoldDB" id="A0A1I0QRR8"/>
<reference evidence="3" key="1">
    <citation type="submission" date="2016-10" db="EMBL/GenBank/DDBJ databases">
        <authorList>
            <person name="Varghese N."/>
            <person name="Submissions S."/>
        </authorList>
    </citation>
    <scope>NUCLEOTIDE SEQUENCE [LARGE SCALE GENOMIC DNA]</scope>
    <source>
        <strain evidence="3">CGMCC 1.12402</strain>
    </source>
</reference>
<dbReference type="PANTHER" id="PTHR34322">
    <property type="entry name" value="TRANSPOSASE, Y1_TNP DOMAIN-CONTAINING"/>
    <property type="match status" value="1"/>
</dbReference>
<name>A0A1I0QRR8_9BACT</name>
<dbReference type="GO" id="GO:0003677">
    <property type="term" value="F:DNA binding"/>
    <property type="evidence" value="ECO:0007669"/>
    <property type="project" value="InterPro"/>
</dbReference>
<accession>A0A1I0QRR8</accession>
<dbReference type="SMART" id="SM01321">
    <property type="entry name" value="Y1_Tnp"/>
    <property type="match status" value="1"/>
</dbReference>
<organism evidence="2 3">
    <name type="scientific">Roseivirga pacifica</name>
    <dbReference type="NCBI Taxonomy" id="1267423"/>
    <lineage>
        <taxon>Bacteria</taxon>
        <taxon>Pseudomonadati</taxon>
        <taxon>Bacteroidota</taxon>
        <taxon>Cytophagia</taxon>
        <taxon>Cytophagales</taxon>
        <taxon>Roseivirgaceae</taxon>
        <taxon>Roseivirga</taxon>
    </lineage>
</organism>
<proteinExistence type="predicted"/>
<sequence length="190" mass="22308">MKFLPHELYHIYNRGNNSQPIFFERENYLFFLRKIKQELTPFCDVLAYCLMPNHYHLLVRVKNLNELTGSELSVVISRKLGTLQSSYTRAINKSFKRHGSLFQQKVKAKHILKYGHICFHYIHQNPLKARLCSNLQDWEFSSFPDYLGLRNGSLPNKVLALDILDVPPSSEILLKESIQSIEEGWKDSFY</sequence>
<protein>
    <submittedName>
        <fullName evidence="2">REP element-mobilizing transposase RayT</fullName>
    </submittedName>
</protein>
<dbReference type="InterPro" id="IPR036515">
    <property type="entry name" value="Transposase_17_sf"/>
</dbReference>
<evidence type="ECO:0000259" key="1">
    <source>
        <dbReference type="SMART" id="SM01321"/>
    </source>
</evidence>
<dbReference type="OrthoDB" id="9788881at2"/>
<dbReference type="GO" id="GO:0006313">
    <property type="term" value="P:DNA transposition"/>
    <property type="evidence" value="ECO:0007669"/>
    <property type="project" value="InterPro"/>
</dbReference>
<evidence type="ECO:0000313" key="3">
    <source>
        <dbReference type="Proteomes" id="UP000199437"/>
    </source>
</evidence>